<dbReference type="EMBL" id="FOVH01000002">
    <property type="protein sequence ID" value="SFN53455.1"/>
    <property type="molecule type" value="Genomic_DNA"/>
</dbReference>
<evidence type="ECO:0000259" key="4">
    <source>
        <dbReference type="Pfam" id="PF01872"/>
    </source>
</evidence>
<dbReference type="Pfam" id="PF01872">
    <property type="entry name" value="RibD_C"/>
    <property type="match status" value="1"/>
</dbReference>
<accession>A0A1I4ZT33</accession>
<comment type="pathway">
    <text evidence="1">Cofactor biosynthesis; riboflavin biosynthesis.</text>
</comment>
<dbReference type="AlphaFoldDB" id="A0A1I4ZT33"/>
<keyword evidence="2" id="KW-0521">NADP</keyword>
<dbReference type="RefSeq" id="WP_075020599.1">
    <property type="nucleotide sequence ID" value="NZ_FOVH01000002.1"/>
</dbReference>
<name>A0A1I4ZT33_9ACTN</name>
<dbReference type="GO" id="GO:0008703">
    <property type="term" value="F:5-amino-6-(5-phosphoribosylamino)uracil reductase activity"/>
    <property type="evidence" value="ECO:0007669"/>
    <property type="project" value="InterPro"/>
</dbReference>
<feature type="domain" description="Bacterial bifunctional deaminase-reductase C-terminal" evidence="4">
    <location>
        <begin position="29"/>
        <end position="213"/>
    </location>
</feature>
<dbReference type="InterPro" id="IPR002734">
    <property type="entry name" value="RibDG_C"/>
</dbReference>
<organism evidence="5 6">
    <name type="scientific">Actinomadura madurae</name>
    <dbReference type="NCBI Taxonomy" id="1993"/>
    <lineage>
        <taxon>Bacteria</taxon>
        <taxon>Bacillati</taxon>
        <taxon>Actinomycetota</taxon>
        <taxon>Actinomycetes</taxon>
        <taxon>Streptosporangiales</taxon>
        <taxon>Thermomonosporaceae</taxon>
        <taxon>Actinomadura</taxon>
    </lineage>
</organism>
<dbReference type="Gene3D" id="3.40.430.10">
    <property type="entry name" value="Dihydrofolate Reductase, subunit A"/>
    <property type="match status" value="1"/>
</dbReference>
<dbReference type="STRING" id="1993.SAMN04489713_102322"/>
<keyword evidence="6" id="KW-1185">Reference proteome</keyword>
<gene>
    <name evidence="5" type="ORF">SAMN04489713_102322</name>
</gene>
<dbReference type="eggNOG" id="COG1985">
    <property type="taxonomic scope" value="Bacteria"/>
</dbReference>
<dbReference type="InParanoid" id="A0A1I4ZT33"/>
<evidence type="ECO:0000256" key="2">
    <source>
        <dbReference type="ARBA" id="ARBA00022857"/>
    </source>
</evidence>
<evidence type="ECO:0000256" key="3">
    <source>
        <dbReference type="ARBA" id="ARBA00023002"/>
    </source>
</evidence>
<proteinExistence type="predicted"/>
<keyword evidence="3" id="KW-0560">Oxidoreductase</keyword>
<dbReference type="SUPFAM" id="SSF53597">
    <property type="entry name" value="Dihydrofolate reductase-like"/>
    <property type="match status" value="1"/>
</dbReference>
<sequence>MRRLLPEPPAGAAAPHVDPYEAYADLPGLRLGMVMSVDGSVTDAEGWTDGLGGAADFRVFRTLRALADAILVGAGTARTGRLGPARLRSDLRARRGRPPAPIIVVSRSVDLDWTLPLFTEAETATLVVTPRGVRHRVPDHVQVVAAGEDDVDLPAAVTILREELGYEHLLCEGGPSLATALIRAFLVDELCLNIAPTLLGARRHTRLLDGLDAEIPLTPTALHLDEGVLFARYRLRV</sequence>
<evidence type="ECO:0000313" key="6">
    <source>
        <dbReference type="Proteomes" id="UP000183413"/>
    </source>
</evidence>
<dbReference type="InterPro" id="IPR050765">
    <property type="entry name" value="Riboflavin_Biosynth_HTPR"/>
</dbReference>
<dbReference type="InterPro" id="IPR024072">
    <property type="entry name" value="DHFR-like_dom_sf"/>
</dbReference>
<reference evidence="5 6" key="1">
    <citation type="submission" date="2016-10" db="EMBL/GenBank/DDBJ databases">
        <authorList>
            <person name="de Groot N.N."/>
        </authorList>
    </citation>
    <scope>NUCLEOTIDE SEQUENCE [LARGE SCALE GENOMIC DNA]</scope>
    <source>
        <strain evidence="5 6">DSM 43067</strain>
    </source>
</reference>
<protein>
    <submittedName>
        <fullName evidence="5">Pyrimidine reductase, riboflavin biosynthesis</fullName>
    </submittedName>
</protein>
<dbReference type="Proteomes" id="UP000183413">
    <property type="component" value="Unassembled WGS sequence"/>
</dbReference>
<dbReference type="GO" id="GO:0009231">
    <property type="term" value="P:riboflavin biosynthetic process"/>
    <property type="evidence" value="ECO:0007669"/>
    <property type="project" value="InterPro"/>
</dbReference>
<dbReference type="PANTHER" id="PTHR38011:SF7">
    <property type="entry name" value="2,5-DIAMINO-6-RIBOSYLAMINO-4(3H)-PYRIMIDINONE 5'-PHOSPHATE REDUCTASE"/>
    <property type="match status" value="1"/>
</dbReference>
<dbReference type="PANTHER" id="PTHR38011">
    <property type="entry name" value="DIHYDROFOLATE REDUCTASE FAMILY PROTEIN (AFU_ORTHOLOGUE AFUA_8G06820)"/>
    <property type="match status" value="1"/>
</dbReference>
<evidence type="ECO:0000313" key="5">
    <source>
        <dbReference type="EMBL" id="SFN53455.1"/>
    </source>
</evidence>
<evidence type="ECO:0000256" key="1">
    <source>
        <dbReference type="ARBA" id="ARBA00005104"/>
    </source>
</evidence>